<dbReference type="InterPro" id="IPR003004">
    <property type="entry name" value="GspF/PilC"/>
</dbReference>
<evidence type="ECO:0000256" key="5">
    <source>
        <dbReference type="ARBA" id="ARBA00022989"/>
    </source>
</evidence>
<gene>
    <name evidence="9" type="ORF">JonanDRAFT_1434</name>
</gene>
<dbReference type="InterPro" id="IPR042094">
    <property type="entry name" value="T2SS_GspF_sf"/>
</dbReference>
<reference evidence="9 10" key="1">
    <citation type="submission" date="2011-11" db="EMBL/GenBank/DDBJ databases">
        <title>The Noncontiguous Finished genome of Jonquetella anthropi DSM 22815.</title>
        <authorList>
            <consortium name="US DOE Joint Genome Institute (JGI-PGF)"/>
            <person name="Lucas S."/>
            <person name="Copeland A."/>
            <person name="Lapidus A."/>
            <person name="Glavina del Rio T."/>
            <person name="Dalin E."/>
            <person name="Tice H."/>
            <person name="Bruce D."/>
            <person name="Goodwin L."/>
            <person name="Pitluck S."/>
            <person name="Peters L."/>
            <person name="Mikhailova N."/>
            <person name="Held B."/>
            <person name="Kyrpides N."/>
            <person name="Mavromatis K."/>
            <person name="Ivanova N."/>
            <person name="Markowitz V."/>
            <person name="Cheng J.-F."/>
            <person name="Hugenholtz P."/>
            <person name="Woyke T."/>
            <person name="Wu D."/>
            <person name="Gronow S."/>
            <person name="Wellnitz S."/>
            <person name="Brambilla E."/>
            <person name="Klenk H.-P."/>
            <person name="Eisen J.A."/>
        </authorList>
    </citation>
    <scope>NUCLEOTIDE SEQUENCE [LARGE SCALE GENOMIC DNA]</scope>
    <source>
        <strain evidence="9 10">DSM 22815</strain>
    </source>
</reference>
<evidence type="ECO:0000256" key="3">
    <source>
        <dbReference type="ARBA" id="ARBA00022475"/>
    </source>
</evidence>
<evidence type="ECO:0000259" key="8">
    <source>
        <dbReference type="Pfam" id="PF00482"/>
    </source>
</evidence>
<dbReference type="PANTHER" id="PTHR30012">
    <property type="entry name" value="GENERAL SECRETION PATHWAY PROTEIN"/>
    <property type="match status" value="1"/>
</dbReference>
<proteinExistence type="inferred from homology"/>
<evidence type="ECO:0000256" key="7">
    <source>
        <dbReference type="SAM" id="Phobius"/>
    </source>
</evidence>
<name>H0UIQ3_9BACT</name>
<dbReference type="EMBL" id="CM001376">
    <property type="protein sequence ID" value="EHM13798.1"/>
    <property type="molecule type" value="Genomic_DNA"/>
</dbReference>
<dbReference type="AlphaFoldDB" id="H0UIQ3"/>
<accession>H0UIQ3</accession>
<dbReference type="OrthoDB" id="9874at2"/>
<comment type="similarity">
    <text evidence="2">Belongs to the GSP F family.</text>
</comment>
<dbReference type="STRING" id="885272.JonanDRAFT_1434"/>
<keyword evidence="5 7" id="KW-1133">Transmembrane helix</keyword>
<dbReference type="PANTHER" id="PTHR30012:SF0">
    <property type="entry name" value="TYPE II SECRETION SYSTEM PROTEIN F-RELATED"/>
    <property type="match status" value="1"/>
</dbReference>
<feature type="transmembrane region" description="Helical" evidence="7">
    <location>
        <begin position="150"/>
        <end position="176"/>
    </location>
</feature>
<dbReference type="InterPro" id="IPR018076">
    <property type="entry name" value="T2SS_GspF_dom"/>
</dbReference>
<organism evidence="9 10">
    <name type="scientific">Jonquetella anthropi DSM 22815</name>
    <dbReference type="NCBI Taxonomy" id="885272"/>
    <lineage>
        <taxon>Bacteria</taxon>
        <taxon>Thermotogati</taxon>
        <taxon>Synergistota</taxon>
        <taxon>Synergistia</taxon>
        <taxon>Synergistales</taxon>
        <taxon>Dethiosulfovibrionaceae</taxon>
        <taxon>Jonquetella</taxon>
    </lineage>
</organism>
<evidence type="ECO:0000313" key="9">
    <source>
        <dbReference type="EMBL" id="EHM13798.1"/>
    </source>
</evidence>
<dbReference type="Proteomes" id="UP000003806">
    <property type="component" value="Chromosome"/>
</dbReference>
<feature type="domain" description="Type II secretion system protein GspF" evidence="8">
    <location>
        <begin position="15"/>
        <end position="131"/>
    </location>
</feature>
<dbReference type="HOGENOM" id="CLU_035032_2_1_0"/>
<dbReference type="Pfam" id="PF00482">
    <property type="entry name" value="T2SSF"/>
    <property type="match status" value="2"/>
</dbReference>
<dbReference type="PRINTS" id="PR00812">
    <property type="entry name" value="BCTERIALGSPF"/>
</dbReference>
<evidence type="ECO:0000256" key="2">
    <source>
        <dbReference type="ARBA" id="ARBA00005745"/>
    </source>
</evidence>
<keyword evidence="3" id="KW-1003">Cell membrane</keyword>
<keyword evidence="6 7" id="KW-0472">Membrane</keyword>
<dbReference type="RefSeq" id="WP_008519528.1">
    <property type="nucleotide sequence ID" value="NZ_CM001376.1"/>
</dbReference>
<keyword evidence="10" id="KW-1185">Reference proteome</keyword>
<evidence type="ECO:0000256" key="1">
    <source>
        <dbReference type="ARBA" id="ARBA00004651"/>
    </source>
</evidence>
<sequence>MRWRSRISGAERTAFLQALSQFLSCGVPVDQALKDLPVGGALASRLRRSLLSGFSFADALERENEFDPVTVALVRAGEAHGALVQALNQAADVRCRRQKLRSAAVSASVYPAFVLALAGVVTAVMGGVVLPRFRQAFERLGVQLPQATRFLMSVGPAFAVALPVVILLLGTVALLARRRLLPQGVTDWWEKICDRLPFLGPWRRAAALARSTAVLAGSLAAGVEMRTALGLAGRASGRAAVCQALSRARDRVSAGMSLSDALSGEKVIGPWAVGILKVGEQTGCLAESLQRLADLLAQEQEGRSAMAMKILEPAVILAAGAVTAFVAWGIFAPLVSAVEGLS</sequence>
<feature type="domain" description="Type II secretion system protein GspF" evidence="8">
    <location>
        <begin position="214"/>
        <end position="331"/>
    </location>
</feature>
<keyword evidence="4 7" id="KW-0812">Transmembrane</keyword>
<feature type="transmembrane region" description="Helical" evidence="7">
    <location>
        <begin position="314"/>
        <end position="335"/>
    </location>
</feature>
<dbReference type="GO" id="GO:0005886">
    <property type="term" value="C:plasma membrane"/>
    <property type="evidence" value="ECO:0007669"/>
    <property type="project" value="UniProtKB-SubCell"/>
</dbReference>
<evidence type="ECO:0000256" key="4">
    <source>
        <dbReference type="ARBA" id="ARBA00022692"/>
    </source>
</evidence>
<comment type="subcellular location">
    <subcellularLocation>
        <location evidence="1">Cell membrane</location>
        <topology evidence="1">Multi-pass membrane protein</topology>
    </subcellularLocation>
</comment>
<evidence type="ECO:0000313" key="10">
    <source>
        <dbReference type="Proteomes" id="UP000003806"/>
    </source>
</evidence>
<feature type="transmembrane region" description="Helical" evidence="7">
    <location>
        <begin position="104"/>
        <end position="130"/>
    </location>
</feature>
<evidence type="ECO:0000256" key="6">
    <source>
        <dbReference type="ARBA" id="ARBA00023136"/>
    </source>
</evidence>
<protein>
    <submittedName>
        <fullName evidence="9">Type II secretory pathway, component PulF</fullName>
    </submittedName>
</protein>
<dbReference type="Gene3D" id="1.20.81.30">
    <property type="entry name" value="Type II secretion system (T2SS), domain F"/>
    <property type="match status" value="2"/>
</dbReference>
<dbReference type="eggNOG" id="COG1459">
    <property type="taxonomic scope" value="Bacteria"/>
</dbReference>